<feature type="region of interest" description="Disordered" evidence="1">
    <location>
        <begin position="69"/>
        <end position="91"/>
    </location>
</feature>
<dbReference type="Proteomes" id="UP000076502">
    <property type="component" value="Unassembled WGS sequence"/>
</dbReference>
<evidence type="ECO:0000313" key="3">
    <source>
        <dbReference type="Proteomes" id="UP000076502"/>
    </source>
</evidence>
<evidence type="ECO:0000256" key="1">
    <source>
        <dbReference type="SAM" id="MobiDB-lite"/>
    </source>
</evidence>
<keyword evidence="3" id="KW-1185">Reference proteome</keyword>
<proteinExistence type="predicted"/>
<organism evidence="2 3">
    <name type="scientific">Dufourea novaeangliae</name>
    <name type="common">Sweat bee</name>
    <dbReference type="NCBI Taxonomy" id="178035"/>
    <lineage>
        <taxon>Eukaryota</taxon>
        <taxon>Metazoa</taxon>
        <taxon>Ecdysozoa</taxon>
        <taxon>Arthropoda</taxon>
        <taxon>Hexapoda</taxon>
        <taxon>Insecta</taxon>
        <taxon>Pterygota</taxon>
        <taxon>Neoptera</taxon>
        <taxon>Endopterygota</taxon>
        <taxon>Hymenoptera</taxon>
        <taxon>Apocrita</taxon>
        <taxon>Aculeata</taxon>
        <taxon>Apoidea</taxon>
        <taxon>Anthophila</taxon>
        <taxon>Halictidae</taxon>
        <taxon>Rophitinae</taxon>
        <taxon>Dufourea</taxon>
    </lineage>
</organism>
<sequence length="91" mass="10366">MMVEQRRCFPENFQRLSRTDKSSRGREWNATVEKEKKRRMKNYFAGNFGGETTRPPCAIWRAEHKDPGQSFKSIVPVGGTTNDLDSVATAA</sequence>
<evidence type="ECO:0000313" key="2">
    <source>
        <dbReference type="EMBL" id="KZC12034.1"/>
    </source>
</evidence>
<protein>
    <submittedName>
        <fullName evidence="2">Uncharacterized protein</fullName>
    </submittedName>
</protein>
<gene>
    <name evidence="2" type="ORF">WN55_03114</name>
</gene>
<accession>A0A154PKN4</accession>
<reference evidence="2 3" key="1">
    <citation type="submission" date="2015-07" db="EMBL/GenBank/DDBJ databases">
        <title>The genome of Dufourea novaeangliae.</title>
        <authorList>
            <person name="Pan H."/>
            <person name="Kapheim K."/>
        </authorList>
    </citation>
    <scope>NUCLEOTIDE SEQUENCE [LARGE SCALE GENOMIC DNA]</scope>
    <source>
        <strain evidence="2">0120121106</strain>
        <tissue evidence="2">Whole body</tissue>
    </source>
</reference>
<dbReference type="AlphaFoldDB" id="A0A154PKN4"/>
<dbReference type="EMBL" id="KQ434938">
    <property type="protein sequence ID" value="KZC12034.1"/>
    <property type="molecule type" value="Genomic_DNA"/>
</dbReference>
<name>A0A154PKN4_DUFNO</name>